<evidence type="ECO:0008006" key="4">
    <source>
        <dbReference type="Google" id="ProtNLM"/>
    </source>
</evidence>
<evidence type="ECO:0000313" key="2">
    <source>
        <dbReference type="EMBL" id="GAA4740506.1"/>
    </source>
</evidence>
<protein>
    <recommendedName>
        <fullName evidence="4">DUF4839 domain-containing protein</fullName>
    </recommendedName>
</protein>
<organism evidence="2 3">
    <name type="scientific">Amnibacterium soli</name>
    <dbReference type="NCBI Taxonomy" id="1282736"/>
    <lineage>
        <taxon>Bacteria</taxon>
        <taxon>Bacillati</taxon>
        <taxon>Actinomycetota</taxon>
        <taxon>Actinomycetes</taxon>
        <taxon>Micrococcales</taxon>
        <taxon>Microbacteriaceae</taxon>
        <taxon>Amnibacterium</taxon>
    </lineage>
</organism>
<feature type="region of interest" description="Disordered" evidence="1">
    <location>
        <begin position="137"/>
        <end position="162"/>
    </location>
</feature>
<feature type="compositionally biased region" description="Low complexity" evidence="1">
    <location>
        <begin position="137"/>
        <end position="153"/>
    </location>
</feature>
<dbReference type="Proteomes" id="UP001500121">
    <property type="component" value="Unassembled WGS sequence"/>
</dbReference>
<proteinExistence type="predicted"/>
<reference evidence="3" key="1">
    <citation type="journal article" date="2019" name="Int. J. Syst. Evol. Microbiol.">
        <title>The Global Catalogue of Microorganisms (GCM) 10K type strain sequencing project: providing services to taxonomists for standard genome sequencing and annotation.</title>
        <authorList>
            <consortium name="The Broad Institute Genomics Platform"/>
            <consortium name="The Broad Institute Genome Sequencing Center for Infectious Disease"/>
            <person name="Wu L."/>
            <person name="Ma J."/>
        </authorList>
    </citation>
    <scope>NUCLEOTIDE SEQUENCE [LARGE SCALE GENOMIC DNA]</scope>
    <source>
        <strain evidence="3">JCM 19015</strain>
    </source>
</reference>
<dbReference type="Pfam" id="PF16127">
    <property type="entry name" value="DUF4839"/>
    <property type="match status" value="1"/>
</dbReference>
<sequence>MPIETQLNGVPTLRAVADDTVKYEFKGAVTLRGMEAPTIAKWRTEGWELIAQKPGRVRIQLMFRRPKPKSAGAHLAAAWAGLRRLHPSARAGVALTGALVLAAAVTGVALSGGGSHAGGGGGGGSVAAAEPAAAPASATAVPTLPPSSVTPVPDASGPASEKILTRKNNEDLAKLLAVGDPGDEFVADFAKQYEGRTIAFNGNVTVVSNHDDPAAGTCDDDVLAGCDFMLGAGDFHRDSAVGPNFKLDGVDSLQGLRLIGDDRPTSISAGDDVRVIAVVERYESTPQHLFLRPVSTRVR</sequence>
<dbReference type="EMBL" id="BAABLP010000002">
    <property type="protein sequence ID" value="GAA4740506.1"/>
    <property type="molecule type" value="Genomic_DNA"/>
</dbReference>
<accession>A0ABP8YWK9</accession>
<keyword evidence="3" id="KW-1185">Reference proteome</keyword>
<evidence type="ECO:0000313" key="3">
    <source>
        <dbReference type="Proteomes" id="UP001500121"/>
    </source>
</evidence>
<comment type="caution">
    <text evidence="2">The sequence shown here is derived from an EMBL/GenBank/DDBJ whole genome shotgun (WGS) entry which is preliminary data.</text>
</comment>
<gene>
    <name evidence="2" type="ORF">GCM10025783_09310</name>
</gene>
<name>A0ABP8YWK9_9MICO</name>
<dbReference type="InterPro" id="IPR032290">
    <property type="entry name" value="DUF4839"/>
</dbReference>
<evidence type="ECO:0000256" key="1">
    <source>
        <dbReference type="SAM" id="MobiDB-lite"/>
    </source>
</evidence>